<evidence type="ECO:0000313" key="3">
    <source>
        <dbReference type="Proteomes" id="UP000535511"/>
    </source>
</evidence>
<proteinExistence type="predicted"/>
<feature type="compositionally biased region" description="Basic and acidic residues" evidence="1">
    <location>
        <begin position="120"/>
        <end position="137"/>
    </location>
</feature>
<gene>
    <name evidence="2" type="ORF">BJZ21_000452</name>
</gene>
<accession>A0A7Y9E362</accession>
<feature type="region of interest" description="Disordered" evidence="1">
    <location>
        <begin position="119"/>
        <end position="143"/>
    </location>
</feature>
<dbReference type="EMBL" id="JACCBG010000001">
    <property type="protein sequence ID" value="NYD40369.1"/>
    <property type="molecule type" value="Genomic_DNA"/>
</dbReference>
<organism evidence="2 3">
    <name type="scientific">Nocardioides panaciterrulae</name>
    <dbReference type="NCBI Taxonomy" id="661492"/>
    <lineage>
        <taxon>Bacteria</taxon>
        <taxon>Bacillati</taxon>
        <taxon>Actinomycetota</taxon>
        <taxon>Actinomycetes</taxon>
        <taxon>Propionibacteriales</taxon>
        <taxon>Nocardioidaceae</taxon>
        <taxon>Nocardioides</taxon>
    </lineage>
</organism>
<comment type="caution">
    <text evidence="2">The sequence shown here is derived from an EMBL/GenBank/DDBJ whole genome shotgun (WGS) entry which is preliminary data.</text>
</comment>
<reference evidence="2 3" key="1">
    <citation type="submission" date="2020-07" db="EMBL/GenBank/DDBJ databases">
        <title>Sequencing the genomes of 1000 actinobacteria strains.</title>
        <authorList>
            <person name="Klenk H.-P."/>
        </authorList>
    </citation>
    <scope>NUCLEOTIDE SEQUENCE [LARGE SCALE GENOMIC DNA]</scope>
    <source>
        <strain evidence="2 3">DSM 21350</strain>
    </source>
</reference>
<evidence type="ECO:0000256" key="1">
    <source>
        <dbReference type="SAM" id="MobiDB-lite"/>
    </source>
</evidence>
<dbReference type="Proteomes" id="UP000535511">
    <property type="component" value="Unassembled WGS sequence"/>
</dbReference>
<sequence>MLPRFEVVARRRPVDLVCPGSVVLDQPLTAGGRTPTPHPAPYAAVVADLDPGPFDGRLELELVSGDVRLAGWYDGSGALGLTVTAGGRTSIHRSRRHGRVPHPAAGVGLTLTGTHLTVLSRDESPDRSPGRDPDPDRGPVGWTVRGRVDLRDRVDTRDEAWLAALTTGHRWVGSGAPPGGRLRAGGFGQLGLRDVRVVTAADGSPYRDDGRLLLTATSAGPGFFDTAHTSVWALDTDSLDVEHRADLFFRRPGRPGVFGDHATHLVRDGDRWLVATSTWGDFDPGRPDATVAVTLAVTDADLLTGRHVLDTRPLALPTGDLRSVGVWDPHLVRERDRWLVGFVSARRFFRFHPALAEGPSLDALALRAADPGRIATEGTTLLRLDGDWRVLASDGRDGRRGQRRGYPVLDLDLTPVGALDAPYLTNIPWPTLVPADDGGWLMVTFDGTPYGGPLPGYGTHGDLVLLRT</sequence>
<name>A0A7Y9E362_9ACTN</name>
<dbReference type="AlphaFoldDB" id="A0A7Y9E362"/>
<protein>
    <submittedName>
        <fullName evidence="2">Uncharacterized protein</fullName>
    </submittedName>
</protein>
<dbReference type="RefSeq" id="WP_179662271.1">
    <property type="nucleotide sequence ID" value="NZ_JACCBG010000001.1"/>
</dbReference>
<keyword evidence="3" id="KW-1185">Reference proteome</keyword>
<evidence type="ECO:0000313" key="2">
    <source>
        <dbReference type="EMBL" id="NYD40369.1"/>
    </source>
</evidence>